<dbReference type="Proteomes" id="UP000189670">
    <property type="component" value="Unassembled WGS sequence"/>
</dbReference>
<feature type="coiled-coil region" evidence="1">
    <location>
        <begin position="64"/>
        <end position="91"/>
    </location>
</feature>
<evidence type="ECO:0000313" key="4">
    <source>
        <dbReference type="EMBL" id="ETR65798.1"/>
    </source>
</evidence>
<dbReference type="Gene3D" id="2.70.70.10">
    <property type="entry name" value="Glucose Permease (Domain IIA)"/>
    <property type="match status" value="1"/>
</dbReference>
<dbReference type="InterPro" id="IPR011055">
    <property type="entry name" value="Dup_hybrid_motif"/>
</dbReference>
<protein>
    <submittedName>
        <fullName evidence="4">Metalloendopeptidase</fullName>
    </submittedName>
</protein>
<evidence type="ECO:0000256" key="2">
    <source>
        <dbReference type="SAM" id="Phobius"/>
    </source>
</evidence>
<evidence type="ECO:0000259" key="3">
    <source>
        <dbReference type="Pfam" id="PF01551"/>
    </source>
</evidence>
<accession>A0A1V1NTA5</accession>
<dbReference type="PANTHER" id="PTHR21666:SF270">
    <property type="entry name" value="MUREIN HYDROLASE ACTIVATOR ENVC"/>
    <property type="match status" value="1"/>
</dbReference>
<evidence type="ECO:0000313" key="5">
    <source>
        <dbReference type="Proteomes" id="UP000189670"/>
    </source>
</evidence>
<keyword evidence="1" id="KW-0175">Coiled coil</keyword>
<gene>
    <name evidence="4" type="ORF">OMM_05915</name>
</gene>
<dbReference type="EMBL" id="ATBP01002493">
    <property type="protein sequence ID" value="ETR65798.1"/>
    <property type="molecule type" value="Genomic_DNA"/>
</dbReference>
<keyword evidence="2" id="KW-0812">Transmembrane</keyword>
<evidence type="ECO:0000256" key="1">
    <source>
        <dbReference type="SAM" id="Coils"/>
    </source>
</evidence>
<reference evidence="5" key="1">
    <citation type="submission" date="2012-11" db="EMBL/GenBank/DDBJ databases">
        <authorList>
            <person name="Lucero-Rivera Y.E."/>
            <person name="Tovar-Ramirez D."/>
        </authorList>
    </citation>
    <scope>NUCLEOTIDE SEQUENCE [LARGE SCALE GENOMIC DNA]</scope>
    <source>
        <strain evidence="5">Araruama</strain>
    </source>
</reference>
<dbReference type="InterPro" id="IPR050570">
    <property type="entry name" value="Cell_wall_metabolism_enzyme"/>
</dbReference>
<sequence>MNKIHFIVFSSRGSKSCQFSLNKLLTFSASIGFLLLLFSLFYIVPDYSFLKAHYVKDTLLNQKLQNKTAELIAQRQQIKKFAQEINVLKQRVAYLNQFEMKVRTLANLDMPSKDSILSVGGTLPEDLDASQSLQETHSSLMRNMNDQAEQIQVATFCQEKSFIRLLDSLEERREILACTPSIRPTKGWYSSPFGYRVSPFTSRREFHKGVDIANHLGTKIVAAAKGLITFSGRKGGYGRMIVIDHGHGMETRYAHMNKLFKKDGDIVKRGDVIGTMGNTGRSTGPHLHYEVRLNGAPVNPTKYIVN</sequence>
<dbReference type="FunFam" id="2.70.70.10:FF:000006">
    <property type="entry name" value="M23 family peptidase"/>
    <property type="match status" value="1"/>
</dbReference>
<dbReference type="Pfam" id="PF01551">
    <property type="entry name" value="Peptidase_M23"/>
    <property type="match status" value="1"/>
</dbReference>
<dbReference type="SUPFAM" id="SSF51261">
    <property type="entry name" value="Duplicated hybrid motif"/>
    <property type="match status" value="1"/>
</dbReference>
<keyword evidence="2" id="KW-1133">Transmembrane helix</keyword>
<dbReference type="AlphaFoldDB" id="A0A1V1NTA5"/>
<proteinExistence type="predicted"/>
<organism evidence="4 5">
    <name type="scientific">Candidatus Magnetoglobus multicellularis str. Araruama</name>
    <dbReference type="NCBI Taxonomy" id="890399"/>
    <lineage>
        <taxon>Bacteria</taxon>
        <taxon>Pseudomonadati</taxon>
        <taxon>Thermodesulfobacteriota</taxon>
        <taxon>Desulfobacteria</taxon>
        <taxon>Desulfobacterales</taxon>
        <taxon>Desulfobacteraceae</taxon>
        <taxon>Candidatus Magnetoglobus</taxon>
    </lineage>
</organism>
<feature type="domain" description="M23ase beta-sheet core" evidence="3">
    <location>
        <begin position="206"/>
        <end position="300"/>
    </location>
</feature>
<dbReference type="InterPro" id="IPR016047">
    <property type="entry name" value="M23ase_b-sheet_dom"/>
</dbReference>
<keyword evidence="2" id="KW-0472">Membrane</keyword>
<dbReference type="PANTHER" id="PTHR21666">
    <property type="entry name" value="PEPTIDASE-RELATED"/>
    <property type="match status" value="1"/>
</dbReference>
<dbReference type="GO" id="GO:0004222">
    <property type="term" value="F:metalloendopeptidase activity"/>
    <property type="evidence" value="ECO:0007669"/>
    <property type="project" value="TreeGrafter"/>
</dbReference>
<name>A0A1V1NTA5_9BACT</name>
<feature type="transmembrane region" description="Helical" evidence="2">
    <location>
        <begin position="21"/>
        <end position="44"/>
    </location>
</feature>
<dbReference type="CDD" id="cd12797">
    <property type="entry name" value="M23_peptidase"/>
    <property type="match status" value="1"/>
</dbReference>
<comment type="caution">
    <text evidence="4">The sequence shown here is derived from an EMBL/GenBank/DDBJ whole genome shotgun (WGS) entry which is preliminary data.</text>
</comment>